<organism evidence="4 5">
    <name type="scientific">Lasius platythorax</name>
    <dbReference type="NCBI Taxonomy" id="488582"/>
    <lineage>
        <taxon>Eukaryota</taxon>
        <taxon>Metazoa</taxon>
        <taxon>Ecdysozoa</taxon>
        <taxon>Arthropoda</taxon>
        <taxon>Hexapoda</taxon>
        <taxon>Insecta</taxon>
        <taxon>Pterygota</taxon>
        <taxon>Neoptera</taxon>
        <taxon>Endopterygota</taxon>
        <taxon>Hymenoptera</taxon>
        <taxon>Apocrita</taxon>
        <taxon>Aculeata</taxon>
        <taxon>Formicoidea</taxon>
        <taxon>Formicidae</taxon>
        <taxon>Formicinae</taxon>
        <taxon>Lasius</taxon>
        <taxon>Lasius</taxon>
    </lineage>
</organism>
<dbReference type="AlphaFoldDB" id="A0AAV2P6X3"/>
<gene>
    <name evidence="4" type="ORF">LPLAT_LOCUS13762</name>
</gene>
<sequence length="340" mass="39761">MAQIPKYELLPETKTKEMLELFKGERTGWVLVGPKKYFFPFKFIEQGAGFYNFKARPDDTWVMSFPRSGTTLTQELVWLLSNNLDFDTAGKKLLAERFPFLEFSVFNHPDVTCEFLKMNKDDATKQELCREIAKPGYEIIAAIQSNRFIKTHFPFSMLPGLLDIGCKIVYVARNPKDVSLSWYNLNRAIKTQGYIGDFPTFWHYFENDLTPWSPYWAHLKEAWSLKDHPNLLFLFYEEMTYDFSKAIKKVAKFLGKTYSNEEIDKVANYLNIKNFRINPMVNCSELRACGIIEEGNFVRRGGIGGWKDVFTPELDARADKWIEENLRDTDLRFPLFNNNN</sequence>
<dbReference type="EMBL" id="OZ034832">
    <property type="protein sequence ID" value="CAL1688700.1"/>
    <property type="molecule type" value="Genomic_DNA"/>
</dbReference>
<feature type="domain" description="Sulfotransferase" evidence="3">
    <location>
        <begin position="57"/>
        <end position="329"/>
    </location>
</feature>
<name>A0AAV2P6X3_9HYME</name>
<evidence type="ECO:0000313" key="5">
    <source>
        <dbReference type="Proteomes" id="UP001497644"/>
    </source>
</evidence>
<dbReference type="InterPro" id="IPR027417">
    <property type="entry name" value="P-loop_NTPase"/>
</dbReference>
<protein>
    <recommendedName>
        <fullName evidence="3">Sulfotransferase domain-containing protein</fullName>
    </recommendedName>
</protein>
<proteinExistence type="inferred from homology"/>
<dbReference type="GO" id="GO:0008146">
    <property type="term" value="F:sulfotransferase activity"/>
    <property type="evidence" value="ECO:0007669"/>
    <property type="project" value="InterPro"/>
</dbReference>
<comment type="similarity">
    <text evidence="1">Belongs to the sulfotransferase 1 family.</text>
</comment>
<dbReference type="Pfam" id="PF00685">
    <property type="entry name" value="Sulfotransfer_1"/>
    <property type="match status" value="1"/>
</dbReference>
<dbReference type="Gene3D" id="3.40.50.300">
    <property type="entry name" value="P-loop containing nucleotide triphosphate hydrolases"/>
    <property type="match status" value="1"/>
</dbReference>
<keyword evidence="2" id="KW-0808">Transferase</keyword>
<dbReference type="SUPFAM" id="SSF52540">
    <property type="entry name" value="P-loop containing nucleoside triphosphate hydrolases"/>
    <property type="match status" value="1"/>
</dbReference>
<dbReference type="InterPro" id="IPR000863">
    <property type="entry name" value="Sulfotransferase_dom"/>
</dbReference>
<evidence type="ECO:0000259" key="3">
    <source>
        <dbReference type="Pfam" id="PF00685"/>
    </source>
</evidence>
<dbReference type="PANTHER" id="PTHR11783">
    <property type="entry name" value="SULFOTRANSFERASE SULT"/>
    <property type="match status" value="1"/>
</dbReference>
<dbReference type="Proteomes" id="UP001497644">
    <property type="component" value="Chromosome 9"/>
</dbReference>
<reference evidence="4" key="1">
    <citation type="submission" date="2024-04" db="EMBL/GenBank/DDBJ databases">
        <authorList>
            <consortium name="Molecular Ecology Group"/>
        </authorList>
    </citation>
    <scope>NUCLEOTIDE SEQUENCE</scope>
</reference>
<keyword evidence="5" id="KW-1185">Reference proteome</keyword>
<evidence type="ECO:0000256" key="2">
    <source>
        <dbReference type="ARBA" id="ARBA00022679"/>
    </source>
</evidence>
<evidence type="ECO:0000313" key="4">
    <source>
        <dbReference type="EMBL" id="CAL1688700.1"/>
    </source>
</evidence>
<evidence type="ECO:0000256" key="1">
    <source>
        <dbReference type="ARBA" id="ARBA00005771"/>
    </source>
</evidence>
<accession>A0AAV2P6X3</accession>